<evidence type="ECO:0000313" key="1">
    <source>
        <dbReference type="EMBL" id="MED6150494.1"/>
    </source>
</evidence>
<proteinExistence type="predicted"/>
<comment type="caution">
    <text evidence="1">The sequence shown here is derived from an EMBL/GenBank/DDBJ whole genome shotgun (WGS) entry which is preliminary data.</text>
</comment>
<gene>
    <name evidence="1" type="ORF">PIB30_072844</name>
</gene>
<accession>A0ABU6TPP6</accession>
<sequence length="214" mass="25441">MQKHFLPYDNVKDMVKNRLCRYLQTISEKNKEHSRQQKYPHRMGPVNFARVRAALREANGANEEPKRFEVFIATRTNQKRKELDEAMKHAIVRLISFYLYYAIRELTLIYTYTVVSDQDVFESRQTSGETQEEAFQSLFVKEQPRRVRCYGRSITQTDLRKHAEVSAIKQQHQQKVSTLQSRLGDMQTKQQQQAEEIHGLWKMVKLLLLHLKQK</sequence>
<dbReference type="Pfam" id="PF03004">
    <property type="entry name" value="Transposase_24"/>
    <property type="match status" value="1"/>
</dbReference>
<reference evidence="1 2" key="1">
    <citation type="journal article" date="2023" name="Plants (Basel)">
        <title>Bridging the Gap: Combining Genomics and Transcriptomics Approaches to Understand Stylosanthes scabra, an Orphan Legume from the Brazilian Caatinga.</title>
        <authorList>
            <person name="Ferreira-Neto J.R.C."/>
            <person name="da Silva M.D."/>
            <person name="Binneck E."/>
            <person name="de Melo N.F."/>
            <person name="da Silva R.H."/>
            <person name="de Melo A.L.T.M."/>
            <person name="Pandolfi V."/>
            <person name="Bustamante F.O."/>
            <person name="Brasileiro-Vidal A.C."/>
            <person name="Benko-Iseppon A.M."/>
        </authorList>
    </citation>
    <scope>NUCLEOTIDE SEQUENCE [LARGE SCALE GENOMIC DNA]</scope>
    <source>
        <tissue evidence="1">Leaves</tissue>
    </source>
</reference>
<dbReference type="Proteomes" id="UP001341840">
    <property type="component" value="Unassembled WGS sequence"/>
</dbReference>
<dbReference type="InterPro" id="IPR004252">
    <property type="entry name" value="Probable_transposase_24"/>
</dbReference>
<protein>
    <submittedName>
        <fullName evidence="1">Uncharacterized protein</fullName>
    </submittedName>
</protein>
<evidence type="ECO:0000313" key="2">
    <source>
        <dbReference type="Proteomes" id="UP001341840"/>
    </source>
</evidence>
<keyword evidence="2" id="KW-1185">Reference proteome</keyword>
<organism evidence="1 2">
    <name type="scientific">Stylosanthes scabra</name>
    <dbReference type="NCBI Taxonomy" id="79078"/>
    <lineage>
        <taxon>Eukaryota</taxon>
        <taxon>Viridiplantae</taxon>
        <taxon>Streptophyta</taxon>
        <taxon>Embryophyta</taxon>
        <taxon>Tracheophyta</taxon>
        <taxon>Spermatophyta</taxon>
        <taxon>Magnoliopsida</taxon>
        <taxon>eudicotyledons</taxon>
        <taxon>Gunneridae</taxon>
        <taxon>Pentapetalae</taxon>
        <taxon>rosids</taxon>
        <taxon>fabids</taxon>
        <taxon>Fabales</taxon>
        <taxon>Fabaceae</taxon>
        <taxon>Papilionoideae</taxon>
        <taxon>50 kb inversion clade</taxon>
        <taxon>dalbergioids sensu lato</taxon>
        <taxon>Dalbergieae</taxon>
        <taxon>Pterocarpus clade</taxon>
        <taxon>Stylosanthes</taxon>
    </lineage>
</organism>
<name>A0ABU6TPP6_9FABA</name>
<dbReference type="EMBL" id="JASCZI010091492">
    <property type="protein sequence ID" value="MED6150494.1"/>
    <property type="molecule type" value="Genomic_DNA"/>
</dbReference>